<protein>
    <submittedName>
        <fullName evidence="1">Uncharacterized protein</fullName>
    </submittedName>
</protein>
<dbReference type="SUPFAM" id="SSF53098">
    <property type="entry name" value="Ribonuclease H-like"/>
    <property type="match status" value="1"/>
</dbReference>
<reference evidence="1" key="2">
    <citation type="submission" date="2022-06" db="UniProtKB">
        <authorList>
            <consortium name="EnsemblMetazoa"/>
        </authorList>
    </citation>
    <scope>IDENTIFICATION</scope>
</reference>
<dbReference type="GeneID" id="103309560"/>
<evidence type="ECO:0000313" key="2">
    <source>
        <dbReference type="Proteomes" id="UP000007819"/>
    </source>
</evidence>
<dbReference type="InterPro" id="IPR012337">
    <property type="entry name" value="RNaseH-like_sf"/>
</dbReference>
<organism evidence="1 2">
    <name type="scientific">Acyrthosiphon pisum</name>
    <name type="common">Pea aphid</name>
    <dbReference type="NCBI Taxonomy" id="7029"/>
    <lineage>
        <taxon>Eukaryota</taxon>
        <taxon>Metazoa</taxon>
        <taxon>Ecdysozoa</taxon>
        <taxon>Arthropoda</taxon>
        <taxon>Hexapoda</taxon>
        <taxon>Insecta</taxon>
        <taxon>Pterygota</taxon>
        <taxon>Neoptera</taxon>
        <taxon>Paraneoptera</taxon>
        <taxon>Hemiptera</taxon>
        <taxon>Sternorrhyncha</taxon>
        <taxon>Aphidomorpha</taxon>
        <taxon>Aphidoidea</taxon>
        <taxon>Aphididae</taxon>
        <taxon>Macrosiphini</taxon>
        <taxon>Acyrthosiphon</taxon>
    </lineage>
</organism>
<dbReference type="EnsemblMetazoa" id="XM_016804673.1">
    <property type="protein sequence ID" value="XP_016660162.1"/>
    <property type="gene ID" value="LOC103309560"/>
</dbReference>
<evidence type="ECO:0000313" key="1">
    <source>
        <dbReference type="EnsemblMetazoa" id="XP_016660162.1"/>
    </source>
</evidence>
<dbReference type="AlphaFoldDB" id="A0A8R2D491"/>
<proteinExistence type="predicted"/>
<keyword evidence="2" id="KW-1185">Reference proteome</keyword>
<accession>A0A8R2D491</accession>
<dbReference type="RefSeq" id="XP_016660162.1">
    <property type="nucleotide sequence ID" value="XM_016804673.1"/>
</dbReference>
<dbReference type="KEGG" id="api:103309560"/>
<name>A0A8R2D491_ACYPI</name>
<dbReference type="OrthoDB" id="5103at2759"/>
<reference evidence="2" key="1">
    <citation type="submission" date="2010-06" db="EMBL/GenBank/DDBJ databases">
        <authorList>
            <person name="Jiang H."/>
            <person name="Abraham K."/>
            <person name="Ali S."/>
            <person name="Alsbrooks S.L."/>
            <person name="Anim B.N."/>
            <person name="Anosike U.S."/>
            <person name="Attaway T."/>
            <person name="Bandaranaike D.P."/>
            <person name="Battles P.K."/>
            <person name="Bell S.N."/>
            <person name="Bell A.V."/>
            <person name="Beltran B."/>
            <person name="Bickham C."/>
            <person name="Bustamante Y."/>
            <person name="Caleb T."/>
            <person name="Canada A."/>
            <person name="Cardenas V."/>
            <person name="Carter K."/>
            <person name="Chacko J."/>
            <person name="Chandrabose M.N."/>
            <person name="Chavez D."/>
            <person name="Chavez A."/>
            <person name="Chen L."/>
            <person name="Chu H.-S."/>
            <person name="Claassen K.J."/>
            <person name="Cockrell R."/>
            <person name="Collins M."/>
            <person name="Cooper J.A."/>
            <person name="Cree A."/>
            <person name="Curry S.M."/>
            <person name="Da Y."/>
            <person name="Dao M.D."/>
            <person name="Das B."/>
            <person name="Davila M.-L."/>
            <person name="Davy-Carroll L."/>
            <person name="Denson S."/>
            <person name="Dinh H."/>
            <person name="Ebong V.E."/>
            <person name="Edwards J.R."/>
            <person name="Egan A."/>
            <person name="El-Daye J."/>
            <person name="Escobedo L."/>
            <person name="Fernandez S."/>
            <person name="Fernando P.R."/>
            <person name="Flagg N."/>
            <person name="Forbes L.D."/>
            <person name="Fowler R.G."/>
            <person name="Fu Q."/>
            <person name="Gabisi R.A."/>
            <person name="Ganer J."/>
            <person name="Garbino Pronczuk A."/>
            <person name="Garcia R.M."/>
            <person name="Garner T."/>
            <person name="Garrett T.E."/>
            <person name="Gonzalez D.A."/>
            <person name="Hamid H."/>
            <person name="Hawkins E.S."/>
            <person name="Hirani K."/>
            <person name="Hogues M.E."/>
            <person name="Hollins B."/>
            <person name="Hsiao C.-H."/>
            <person name="Jabil R."/>
            <person name="James M.L."/>
            <person name="Jhangiani S.N."/>
            <person name="Johnson B."/>
            <person name="Johnson Q."/>
            <person name="Joshi V."/>
            <person name="Kalu J.B."/>
            <person name="Kam C."/>
            <person name="Kashfia A."/>
            <person name="Keebler J."/>
            <person name="Kisamo H."/>
            <person name="Kovar C.L."/>
            <person name="Lago L.A."/>
            <person name="Lai C.-Y."/>
            <person name="Laidlaw J."/>
            <person name="Lara F."/>
            <person name="Le T.-K."/>
            <person name="Lee S.L."/>
            <person name="Legall F.H."/>
            <person name="Lemon S.J."/>
            <person name="Lewis L.R."/>
            <person name="Li B."/>
            <person name="Liu Y."/>
            <person name="Liu Y.-S."/>
            <person name="Lopez J."/>
            <person name="Lozado R.J."/>
            <person name="Lu J."/>
            <person name="Madu R.C."/>
            <person name="Maheshwari M."/>
            <person name="Maheshwari R."/>
            <person name="Malloy K."/>
            <person name="Martinez E."/>
            <person name="Mathew T."/>
            <person name="Mercado I.C."/>
            <person name="Mercado C."/>
            <person name="Meyer B."/>
            <person name="Montgomery K."/>
            <person name="Morgan M.B."/>
            <person name="Munidasa M."/>
            <person name="Nazareth L.V."/>
            <person name="Nelson J."/>
            <person name="Ng B.M."/>
            <person name="Nguyen N.B."/>
            <person name="Nguyen P.Q."/>
            <person name="Nguyen T."/>
            <person name="Obregon M."/>
            <person name="Okwuonu G.O."/>
            <person name="Onwere C.G."/>
            <person name="Orozco G."/>
            <person name="Parra A."/>
            <person name="Patel S."/>
            <person name="Patil S."/>
            <person name="Perez A."/>
            <person name="Perez Y."/>
            <person name="Pham C."/>
            <person name="Primus E.L."/>
            <person name="Pu L.-L."/>
            <person name="Puazo M."/>
            <person name="Qin X."/>
            <person name="Quiroz J.B."/>
            <person name="Reese J."/>
            <person name="Richards S."/>
            <person name="Rives C.M."/>
            <person name="Robberts R."/>
            <person name="Ruiz S.J."/>
            <person name="Ruiz M.J."/>
            <person name="Santibanez J."/>
            <person name="Schneider B.W."/>
            <person name="Sisson I."/>
            <person name="Smith M."/>
            <person name="Sodergren E."/>
            <person name="Song X.-Z."/>
            <person name="Song B.B."/>
            <person name="Summersgill H."/>
            <person name="Thelus R."/>
            <person name="Thornton R.D."/>
            <person name="Trejos Z.Y."/>
            <person name="Usmani K."/>
            <person name="Vattathil S."/>
            <person name="Villasana D."/>
            <person name="Walker D.L."/>
            <person name="Wang S."/>
            <person name="Wang K."/>
            <person name="White C.S."/>
            <person name="Williams A.C."/>
            <person name="Williamson J."/>
            <person name="Wilson K."/>
            <person name="Woghiren I.O."/>
            <person name="Woodworth J.R."/>
            <person name="Worley K.C."/>
            <person name="Wright R.A."/>
            <person name="Wu W."/>
            <person name="Young L."/>
            <person name="Zhang L."/>
            <person name="Zhang J."/>
            <person name="Zhu Y."/>
            <person name="Muzny D.M."/>
            <person name="Weinstock G."/>
            <person name="Gibbs R.A."/>
        </authorList>
    </citation>
    <scope>NUCLEOTIDE SEQUENCE [LARGE SCALE GENOMIC DNA]</scope>
    <source>
        <strain evidence="2">LSR1</strain>
    </source>
</reference>
<dbReference type="Proteomes" id="UP000007819">
    <property type="component" value="Chromosome X"/>
</dbReference>
<sequence length="344" mass="39851">MATLVKVLKLKKAILDIEPRWDTTYLMLERLLELMSFCIDHANTNTLLKLSVNEWTSIGNLVKSLTPVREASLSLQRQDITIGDIYCTWLQTQNKPQNIDSTVSNSIYQIMMVRQKLLLKNELFSAAIYLDPRFQILLDYSDKNIAKEHLTNIYDLMISMNATNDHNLTIQDLNNSEAEELNNSAGNNEPIIEDDFESFILNNNETAVPLGSNSFSTQAPIQLLLEAFDNISREHYKTNIVEYWKEQQKSRLELYRLAQVSVERSFSSLKLILMDESGMNNGVNINGQNVKRKKSMLSTQCPREYRRKWIKDEPYDSSHVDKEERECEKLLKTYESKTLSLLSY</sequence>